<gene>
    <name evidence="10" type="ORF">DCC35_04175</name>
</gene>
<evidence type="ECO:0000256" key="5">
    <source>
        <dbReference type="ARBA" id="ARBA00022777"/>
    </source>
</evidence>
<dbReference type="SMART" id="SM00387">
    <property type="entry name" value="HATPase_c"/>
    <property type="match status" value="1"/>
</dbReference>
<evidence type="ECO:0000256" key="4">
    <source>
        <dbReference type="ARBA" id="ARBA00022741"/>
    </source>
</evidence>
<dbReference type="InterPro" id="IPR005467">
    <property type="entry name" value="His_kinase_dom"/>
</dbReference>
<dbReference type="GO" id="GO:0000160">
    <property type="term" value="P:phosphorelay signal transduction system"/>
    <property type="evidence" value="ECO:0007669"/>
    <property type="project" value="UniProtKB-KW"/>
</dbReference>
<reference evidence="10 11" key="1">
    <citation type="submission" date="2018-04" db="EMBL/GenBank/DDBJ databases">
        <title>Complete genome uncultured novel isolate.</title>
        <authorList>
            <person name="Merlino G."/>
        </authorList>
    </citation>
    <scope>NUCLEOTIDE SEQUENCE [LARGE SCALE GENOMIC DNA]</scope>
    <source>
        <strain evidence="11">R1DC9</strain>
    </source>
</reference>
<dbReference type="OrthoDB" id="1931120at2"/>
<evidence type="ECO:0000256" key="7">
    <source>
        <dbReference type="ARBA" id="ARBA00023012"/>
    </source>
</evidence>
<dbReference type="GO" id="GO:0004673">
    <property type="term" value="F:protein histidine kinase activity"/>
    <property type="evidence" value="ECO:0007669"/>
    <property type="project" value="UniProtKB-EC"/>
</dbReference>
<keyword evidence="8" id="KW-0472">Membrane</keyword>
<evidence type="ECO:0000313" key="11">
    <source>
        <dbReference type="Proteomes" id="UP000298616"/>
    </source>
</evidence>
<dbReference type="Gene3D" id="1.10.287.130">
    <property type="match status" value="1"/>
</dbReference>
<dbReference type="InterPro" id="IPR003594">
    <property type="entry name" value="HATPase_dom"/>
</dbReference>
<evidence type="ECO:0000256" key="1">
    <source>
        <dbReference type="ARBA" id="ARBA00000085"/>
    </source>
</evidence>
<dbReference type="KEGG" id="fpf:DCC35_04175"/>
<dbReference type="InterPro" id="IPR004358">
    <property type="entry name" value="Sig_transdc_His_kin-like_C"/>
</dbReference>
<evidence type="ECO:0000256" key="3">
    <source>
        <dbReference type="ARBA" id="ARBA00022679"/>
    </source>
</evidence>
<dbReference type="EMBL" id="CP028923">
    <property type="protein sequence ID" value="QCK14004.1"/>
    <property type="molecule type" value="Genomic_DNA"/>
</dbReference>
<name>A0A4D7JZ99_9BACT</name>
<feature type="transmembrane region" description="Helical" evidence="8">
    <location>
        <begin position="35"/>
        <end position="55"/>
    </location>
</feature>
<keyword evidence="4" id="KW-0547">Nucleotide-binding</keyword>
<keyword evidence="6 10" id="KW-0067">ATP-binding</keyword>
<organism evidence="10 11">
    <name type="scientific">Mangrovivirga cuniculi</name>
    <dbReference type="NCBI Taxonomy" id="2715131"/>
    <lineage>
        <taxon>Bacteria</taxon>
        <taxon>Pseudomonadati</taxon>
        <taxon>Bacteroidota</taxon>
        <taxon>Cytophagia</taxon>
        <taxon>Cytophagales</taxon>
        <taxon>Mangrovivirgaceae</taxon>
        <taxon>Mangrovivirga</taxon>
    </lineage>
</organism>
<sequence length="449" mass="51111">MVSSTFRFNIIFRIAILLISVFLLAHQVYSNGNLLGSLLILLLIVFQIISFVKYIEKSNEEILGIIDSLGEEDFTVENQKIANDSPDATSKILQKLQEVNQEKEAHYQYLKNIVQHLGIGIITFDKNGKIQIMNTAAKRLLKVRQVKSLEELRPISELLVNSCYELRTGGRDLIKIKQQDDMVQLAIYAIELTLKDEEFKLVSIQNIQSELEEKEMEAWQNLIRVLTHEIMNSVTPISSLAATVEGELQGQLSNGMEMNTMSNEDVETIHMAVQTIQRRSEGLIKFVSDFRNLARVPDPKFEDVQLITIFNRLRTLFKNDLDSNDIECNCTIIPEDLTLKADPELLEQVFINLIKNSIQAFENLDDDRKRMIDIHATQGPKNQVLIKIEDNGPGIDPEALEKLFIPFFTTKKYGSGIGLSISKQILRKHKAAISVKSEDNVGTEFTIRF</sequence>
<dbReference type="PRINTS" id="PR00344">
    <property type="entry name" value="BCTRLSENSOR"/>
</dbReference>
<dbReference type="Gene3D" id="3.30.450.20">
    <property type="entry name" value="PAS domain"/>
    <property type="match status" value="1"/>
</dbReference>
<evidence type="ECO:0000313" key="10">
    <source>
        <dbReference type="EMBL" id="QCK14004.1"/>
    </source>
</evidence>
<evidence type="ECO:0000259" key="9">
    <source>
        <dbReference type="PROSITE" id="PS50109"/>
    </source>
</evidence>
<dbReference type="PROSITE" id="PS50109">
    <property type="entry name" value="HIS_KIN"/>
    <property type="match status" value="1"/>
</dbReference>
<feature type="domain" description="Histidine kinase" evidence="9">
    <location>
        <begin position="225"/>
        <end position="449"/>
    </location>
</feature>
<dbReference type="PANTHER" id="PTHR43065">
    <property type="entry name" value="SENSOR HISTIDINE KINASE"/>
    <property type="match status" value="1"/>
</dbReference>
<feature type="transmembrane region" description="Helical" evidence="8">
    <location>
        <begin position="12"/>
        <end position="29"/>
    </location>
</feature>
<keyword evidence="5" id="KW-0418">Kinase</keyword>
<dbReference type="PANTHER" id="PTHR43065:SF46">
    <property type="entry name" value="C4-DICARBOXYLATE TRANSPORT SENSOR PROTEIN DCTB"/>
    <property type="match status" value="1"/>
</dbReference>
<dbReference type="Gene3D" id="3.30.565.10">
    <property type="entry name" value="Histidine kinase-like ATPase, C-terminal domain"/>
    <property type="match status" value="1"/>
</dbReference>
<proteinExistence type="predicted"/>
<keyword evidence="8" id="KW-1133">Transmembrane helix</keyword>
<dbReference type="Pfam" id="PF02518">
    <property type="entry name" value="HATPase_c"/>
    <property type="match status" value="1"/>
</dbReference>
<dbReference type="InterPro" id="IPR036890">
    <property type="entry name" value="HATPase_C_sf"/>
</dbReference>
<comment type="catalytic activity">
    <reaction evidence="1">
        <text>ATP + protein L-histidine = ADP + protein N-phospho-L-histidine.</text>
        <dbReference type="EC" id="2.7.13.3"/>
    </reaction>
</comment>
<accession>A0A4D7JZ99</accession>
<dbReference type="SUPFAM" id="SSF55874">
    <property type="entry name" value="ATPase domain of HSP90 chaperone/DNA topoisomerase II/histidine kinase"/>
    <property type="match status" value="1"/>
</dbReference>
<evidence type="ECO:0000256" key="6">
    <source>
        <dbReference type="ARBA" id="ARBA00022840"/>
    </source>
</evidence>
<dbReference type="EC" id="2.7.13.3" evidence="2"/>
<keyword evidence="8" id="KW-0812">Transmembrane</keyword>
<keyword evidence="3" id="KW-0808">Transferase</keyword>
<dbReference type="AlphaFoldDB" id="A0A4D7JZ99"/>
<protein>
    <recommendedName>
        <fullName evidence="2">histidine kinase</fullName>
        <ecNumber evidence="2">2.7.13.3</ecNumber>
    </recommendedName>
</protein>
<evidence type="ECO:0000256" key="2">
    <source>
        <dbReference type="ARBA" id="ARBA00012438"/>
    </source>
</evidence>
<dbReference type="Proteomes" id="UP000298616">
    <property type="component" value="Chromosome"/>
</dbReference>
<keyword evidence="11" id="KW-1185">Reference proteome</keyword>
<evidence type="ECO:0000256" key="8">
    <source>
        <dbReference type="SAM" id="Phobius"/>
    </source>
</evidence>
<dbReference type="GO" id="GO:0005524">
    <property type="term" value="F:ATP binding"/>
    <property type="evidence" value="ECO:0007669"/>
    <property type="project" value="UniProtKB-KW"/>
</dbReference>
<keyword evidence="7" id="KW-0902">Two-component regulatory system</keyword>